<evidence type="ECO:0000313" key="1">
    <source>
        <dbReference type="EMBL" id="EGC82046.1"/>
    </source>
</evidence>
<name>F0GVX3_9FIRM</name>
<dbReference type="Proteomes" id="UP000005286">
    <property type="component" value="Unassembled WGS sequence"/>
</dbReference>
<evidence type="ECO:0000313" key="2">
    <source>
        <dbReference type="Proteomes" id="UP000005286"/>
    </source>
</evidence>
<protein>
    <submittedName>
        <fullName evidence="1">Uncharacterized protein</fullName>
    </submittedName>
</protein>
<dbReference type="PATRIC" id="fig|879305.3.peg.954"/>
<dbReference type="RefSeq" id="WP_004834951.1">
    <property type="nucleotide sequence ID" value="NZ_AEXM01000024.1"/>
</dbReference>
<organism evidence="1 2">
    <name type="scientific">Anaerococcus prevotii ACS-065-V-Col13</name>
    <dbReference type="NCBI Taxonomy" id="879305"/>
    <lineage>
        <taxon>Bacteria</taxon>
        <taxon>Bacillati</taxon>
        <taxon>Bacillota</taxon>
        <taxon>Tissierellia</taxon>
        <taxon>Tissierellales</taxon>
        <taxon>Peptoniphilaceae</taxon>
        <taxon>Anaerococcus</taxon>
    </lineage>
</organism>
<proteinExistence type="predicted"/>
<dbReference type="AlphaFoldDB" id="F0GVX3"/>
<sequence length="101" mass="11615">MTCDMYLDLGLKDIIKILGEKDCKRLAHTSYSTDGIEIPSDLSYNSDGDLYHDFDIYYGKVSEKSLPSLLYFQGGGLFMRLRRFLRSFVFLLLRGGGMWLI</sequence>
<comment type="caution">
    <text evidence="1">The sequence shown here is derived from an EMBL/GenBank/DDBJ whole genome shotgun (WGS) entry which is preliminary data.</text>
</comment>
<gene>
    <name evidence="1" type="ORF">HMPREF9290_1049</name>
</gene>
<dbReference type="EMBL" id="AEXM01000024">
    <property type="protein sequence ID" value="EGC82046.1"/>
    <property type="molecule type" value="Genomic_DNA"/>
</dbReference>
<dbReference type="STRING" id="879305.HMPREF9290_1049"/>
<reference evidence="1 2" key="1">
    <citation type="submission" date="2011-01" db="EMBL/GenBank/DDBJ databases">
        <authorList>
            <person name="Durkin A.S."/>
            <person name="Madupu R."/>
            <person name="Torralba M."/>
            <person name="Gillis M."/>
            <person name="Methe B."/>
            <person name="Sutton G."/>
            <person name="Nelson K.E."/>
        </authorList>
    </citation>
    <scope>NUCLEOTIDE SEQUENCE [LARGE SCALE GENOMIC DNA]</scope>
    <source>
        <strain evidence="1 2">ACS-065-V-Col13</strain>
    </source>
</reference>
<keyword evidence="2" id="KW-1185">Reference proteome</keyword>
<dbReference type="eggNOG" id="COG0657">
    <property type="taxonomic scope" value="Bacteria"/>
</dbReference>
<accession>F0GVX3</accession>